<sequence>MILCFMKSFRVTKMLDNSSLRKDQLVQRKSLMEGKKAQWMISGE</sequence>
<accession>A0A3P7J3M1</accession>
<evidence type="ECO:0000313" key="2">
    <source>
        <dbReference type="Proteomes" id="UP000270094"/>
    </source>
</evidence>
<dbReference type="EMBL" id="UYYB01099778">
    <property type="protein sequence ID" value="VDM77656.1"/>
    <property type="molecule type" value="Genomic_DNA"/>
</dbReference>
<name>A0A3P7J3M1_STRVU</name>
<dbReference type="AlphaFoldDB" id="A0A3P7J3M1"/>
<evidence type="ECO:0000313" key="1">
    <source>
        <dbReference type="EMBL" id="VDM77656.1"/>
    </source>
</evidence>
<gene>
    <name evidence="1" type="ORF">SVUK_LOCUS12654</name>
</gene>
<protein>
    <submittedName>
        <fullName evidence="1">Uncharacterized protein</fullName>
    </submittedName>
</protein>
<dbReference type="Proteomes" id="UP000270094">
    <property type="component" value="Unassembled WGS sequence"/>
</dbReference>
<organism evidence="1 2">
    <name type="scientific">Strongylus vulgaris</name>
    <name type="common">Blood worm</name>
    <dbReference type="NCBI Taxonomy" id="40348"/>
    <lineage>
        <taxon>Eukaryota</taxon>
        <taxon>Metazoa</taxon>
        <taxon>Ecdysozoa</taxon>
        <taxon>Nematoda</taxon>
        <taxon>Chromadorea</taxon>
        <taxon>Rhabditida</taxon>
        <taxon>Rhabditina</taxon>
        <taxon>Rhabditomorpha</taxon>
        <taxon>Strongyloidea</taxon>
        <taxon>Strongylidae</taxon>
        <taxon>Strongylus</taxon>
    </lineage>
</organism>
<proteinExistence type="predicted"/>
<keyword evidence="2" id="KW-1185">Reference proteome</keyword>
<reference evidence="1 2" key="1">
    <citation type="submission" date="2018-11" db="EMBL/GenBank/DDBJ databases">
        <authorList>
            <consortium name="Pathogen Informatics"/>
        </authorList>
    </citation>
    <scope>NUCLEOTIDE SEQUENCE [LARGE SCALE GENOMIC DNA]</scope>
</reference>